<evidence type="ECO:0000313" key="2">
    <source>
        <dbReference type="Proteomes" id="UP000636458"/>
    </source>
</evidence>
<dbReference type="Proteomes" id="UP000636458">
    <property type="component" value="Unassembled WGS sequence"/>
</dbReference>
<dbReference type="RefSeq" id="WP_200555650.1">
    <property type="nucleotide sequence ID" value="NZ_JAEPES010000002.1"/>
</dbReference>
<sequence length="105" mass="11593">MDDSSKRDLYENLLVSLSDNEGVSITAEGLVIHDKLFAFVDGDDLIVEVTEHRAADLTARGVAEAFTSEGHPSRKWVRVSDQQLWPELTREAHEFVGEPPVGGES</sequence>
<organism evidence="1 2">
    <name type="scientific">Lacisediminihabitans changchengi</name>
    <dbReference type="NCBI Taxonomy" id="2787634"/>
    <lineage>
        <taxon>Bacteria</taxon>
        <taxon>Bacillati</taxon>
        <taxon>Actinomycetota</taxon>
        <taxon>Actinomycetes</taxon>
        <taxon>Micrococcales</taxon>
        <taxon>Microbacteriaceae</taxon>
        <taxon>Lacisediminihabitans</taxon>
    </lineage>
</organism>
<reference evidence="1" key="1">
    <citation type="submission" date="2021-01" db="EMBL/GenBank/DDBJ databases">
        <title>Lacisediminihabitans sp. nov. strain G11-30, isolated from Antarctic Soil.</title>
        <authorList>
            <person name="Li J."/>
        </authorList>
    </citation>
    <scope>NUCLEOTIDE SEQUENCE</scope>
    <source>
        <strain evidence="1">G11-30</strain>
    </source>
</reference>
<gene>
    <name evidence="1" type="ORF">IV501_06550</name>
</gene>
<dbReference type="EMBL" id="JAEPES010000002">
    <property type="protein sequence ID" value="MBK4347289.1"/>
    <property type="molecule type" value="Genomic_DNA"/>
</dbReference>
<proteinExistence type="predicted"/>
<evidence type="ECO:0008006" key="3">
    <source>
        <dbReference type="Google" id="ProtNLM"/>
    </source>
</evidence>
<evidence type="ECO:0000313" key="1">
    <source>
        <dbReference type="EMBL" id="MBK4347289.1"/>
    </source>
</evidence>
<keyword evidence="2" id="KW-1185">Reference proteome</keyword>
<name>A0A934SKY7_9MICO</name>
<accession>A0A934SKY7</accession>
<dbReference type="AlphaFoldDB" id="A0A934SKY7"/>
<protein>
    <recommendedName>
        <fullName evidence="3">MmcQ/YjbR family DNA-binding protein</fullName>
    </recommendedName>
</protein>
<comment type="caution">
    <text evidence="1">The sequence shown here is derived from an EMBL/GenBank/DDBJ whole genome shotgun (WGS) entry which is preliminary data.</text>
</comment>